<evidence type="ECO:0000256" key="6">
    <source>
        <dbReference type="ARBA" id="ARBA00022679"/>
    </source>
</evidence>
<feature type="binding site" evidence="14">
    <location>
        <position position="244"/>
    </location>
    <ligand>
        <name>substrate</name>
        <note>ligand shared between dimeric partners</note>
    </ligand>
</feature>
<keyword evidence="8 14" id="KW-0547">Nucleotide-binding</keyword>
<dbReference type="NCBIfam" id="NF002872">
    <property type="entry name" value="PRK03202.1"/>
    <property type="match status" value="1"/>
</dbReference>
<organism evidence="16">
    <name type="scientific">Dictyoglomus thermophilum</name>
    <dbReference type="NCBI Taxonomy" id="14"/>
    <lineage>
        <taxon>Bacteria</taxon>
        <taxon>Pseudomonadati</taxon>
        <taxon>Dictyoglomota</taxon>
        <taxon>Dictyoglomia</taxon>
        <taxon>Dictyoglomales</taxon>
        <taxon>Dictyoglomaceae</taxon>
        <taxon>Dictyoglomus</taxon>
    </lineage>
</organism>
<feature type="binding site" description="in other chain" evidence="14">
    <location>
        <position position="155"/>
    </location>
    <ligand>
        <name>ADP</name>
        <dbReference type="ChEBI" id="CHEBI:456216"/>
        <note>allosteric activator; ligand shared between dimeric partners</note>
    </ligand>
</feature>
<dbReference type="GO" id="GO:0005524">
    <property type="term" value="F:ATP binding"/>
    <property type="evidence" value="ECO:0007669"/>
    <property type="project" value="UniProtKB-UniRule"/>
</dbReference>
<feature type="binding site" description="in other chain" evidence="14">
    <location>
        <position position="223"/>
    </location>
    <ligand>
        <name>substrate</name>
        <note>ligand shared between dimeric partners</note>
    </ligand>
</feature>
<evidence type="ECO:0000256" key="7">
    <source>
        <dbReference type="ARBA" id="ARBA00022723"/>
    </source>
</evidence>
<dbReference type="Pfam" id="PF00365">
    <property type="entry name" value="PFK"/>
    <property type="match status" value="1"/>
</dbReference>
<dbReference type="InterPro" id="IPR012828">
    <property type="entry name" value="PFKA_ATP_prok"/>
</dbReference>
<evidence type="ECO:0000256" key="5">
    <source>
        <dbReference type="ARBA" id="ARBA00022533"/>
    </source>
</evidence>
<dbReference type="GO" id="GO:0046872">
    <property type="term" value="F:metal ion binding"/>
    <property type="evidence" value="ECO:0007669"/>
    <property type="project" value="UniProtKB-KW"/>
</dbReference>
<keyword evidence="12 14" id="KW-0324">Glycolysis</keyword>
<evidence type="ECO:0000256" key="2">
    <source>
        <dbReference type="ARBA" id="ARBA00004496"/>
    </source>
</evidence>
<sequence length="319" mass="34991">MIKRIGVLTSGGDAPGMNSAIRAIVRFGISKGIEVIGIERGYQGLIEEEFRVLHKDDVSEIVQRGGTILRTARSEEFKEEEGQRRAIENLKKHGIDGLIVIGGEGSLKGAYDLFKKGVNVVGIPGSIDNDIWGTDFSIGFDTACNNVIDAINKIRDTAAAHERTFVIEVMGRECGFIAFTSGLVSGADIILIPEVPIDFPYITEKLKERQRRNKKHNIIVVAEGVGSAYFIGKQIEDRLGISTRIVVLGHIQRGGSPSVFDRSIATFMGVDAVKRLLAGESGVMIGWQNNSPVSVPLEEVVKNKKRVSPELYWEVESLW</sequence>
<evidence type="ECO:0000256" key="8">
    <source>
        <dbReference type="ARBA" id="ARBA00022741"/>
    </source>
</evidence>
<dbReference type="HAMAP" id="MF_00339">
    <property type="entry name" value="Phosphofructokinase_I_B1"/>
    <property type="match status" value="1"/>
</dbReference>
<dbReference type="FunFam" id="3.40.50.460:FF:000002">
    <property type="entry name" value="ATP-dependent 6-phosphofructokinase"/>
    <property type="match status" value="1"/>
</dbReference>
<feature type="binding site" description="in other chain" evidence="14">
    <location>
        <position position="212"/>
    </location>
    <ligand>
        <name>ADP</name>
        <dbReference type="ChEBI" id="CHEBI:456216"/>
        <note>allosteric activator; ligand shared between dimeric partners</note>
    </ligand>
</feature>
<accession>A0A7V4DX83</accession>
<feature type="binding site" description="in other chain" evidence="14">
    <location>
        <begin position="250"/>
        <end position="253"/>
    </location>
    <ligand>
        <name>substrate</name>
        <note>ligand shared between dimeric partners</note>
    </ligand>
</feature>
<feature type="binding site" description="in other chain" evidence="14">
    <location>
        <begin position="126"/>
        <end position="128"/>
    </location>
    <ligand>
        <name>substrate</name>
        <note>ligand shared between dimeric partners</note>
    </ligand>
</feature>
<reference evidence="16" key="1">
    <citation type="journal article" date="2020" name="mSystems">
        <title>Genome- and Community-Level Interaction Insights into Carbon Utilization and Element Cycling Functions of Hydrothermarchaeota in Hydrothermal Sediment.</title>
        <authorList>
            <person name="Zhou Z."/>
            <person name="Liu Y."/>
            <person name="Xu W."/>
            <person name="Pan J."/>
            <person name="Luo Z.H."/>
            <person name="Li M."/>
        </authorList>
    </citation>
    <scope>NUCLEOTIDE SEQUENCE [LARGE SCALE GENOMIC DNA]</scope>
    <source>
        <strain evidence="16">SpSt-70</strain>
    </source>
</reference>
<feature type="binding site" evidence="14">
    <location>
        <position position="163"/>
    </location>
    <ligand>
        <name>substrate</name>
        <note>ligand shared between dimeric partners</note>
    </ligand>
</feature>
<evidence type="ECO:0000256" key="1">
    <source>
        <dbReference type="ARBA" id="ARBA00001946"/>
    </source>
</evidence>
<gene>
    <name evidence="14 16" type="primary">pfkA</name>
    <name evidence="16" type="ORF">ENU78_03440</name>
</gene>
<feature type="binding site" description="in other chain" evidence="14">
    <location>
        <begin position="186"/>
        <end position="188"/>
    </location>
    <ligand>
        <name>ADP</name>
        <dbReference type="ChEBI" id="CHEBI:456216"/>
        <note>allosteric activator; ligand shared between dimeric partners</note>
    </ligand>
</feature>
<comment type="subcellular location">
    <subcellularLocation>
        <location evidence="2 14">Cytoplasm</location>
    </subcellularLocation>
</comment>
<dbReference type="InterPro" id="IPR012003">
    <property type="entry name" value="ATP_PFK_prok-type"/>
</dbReference>
<comment type="cofactor">
    <cofactor evidence="1 14">
        <name>Mg(2+)</name>
        <dbReference type="ChEBI" id="CHEBI:18420"/>
    </cofactor>
</comment>
<dbReference type="GO" id="GO:0003872">
    <property type="term" value="F:6-phosphofructokinase activity"/>
    <property type="evidence" value="ECO:0007669"/>
    <property type="project" value="UniProtKB-UniRule"/>
</dbReference>
<evidence type="ECO:0000256" key="13">
    <source>
        <dbReference type="ARBA" id="ARBA00048070"/>
    </source>
</evidence>
<dbReference type="AlphaFoldDB" id="A0A7V4DX83"/>
<feature type="active site" description="Proton acceptor" evidence="14">
    <location>
        <position position="128"/>
    </location>
</feature>
<evidence type="ECO:0000259" key="15">
    <source>
        <dbReference type="Pfam" id="PF00365"/>
    </source>
</evidence>
<feature type="binding site" evidence="14">
    <location>
        <position position="12"/>
    </location>
    <ligand>
        <name>ATP</name>
        <dbReference type="ChEBI" id="CHEBI:30616"/>
    </ligand>
</feature>
<dbReference type="GO" id="GO:0005945">
    <property type="term" value="C:6-phosphofructokinase complex"/>
    <property type="evidence" value="ECO:0007669"/>
    <property type="project" value="TreeGrafter"/>
</dbReference>
<dbReference type="InterPro" id="IPR035966">
    <property type="entry name" value="PKF_sf"/>
</dbReference>
<keyword evidence="4 14" id="KW-0963">Cytoplasm</keyword>
<keyword evidence="7 14" id="KW-0479">Metal-binding</keyword>
<dbReference type="Gene3D" id="3.40.50.450">
    <property type="match status" value="1"/>
</dbReference>
<dbReference type="GO" id="GO:0048029">
    <property type="term" value="F:monosaccharide binding"/>
    <property type="evidence" value="ECO:0007669"/>
    <property type="project" value="TreeGrafter"/>
</dbReference>
<keyword evidence="9 14" id="KW-0418">Kinase</keyword>
<evidence type="ECO:0000256" key="12">
    <source>
        <dbReference type="ARBA" id="ARBA00023152"/>
    </source>
</evidence>
<dbReference type="PROSITE" id="PS00433">
    <property type="entry name" value="PHOSPHOFRUCTOKINASE"/>
    <property type="match status" value="1"/>
</dbReference>
<keyword evidence="5 14" id="KW-0021">Allosteric enzyme</keyword>
<dbReference type="GO" id="GO:0070095">
    <property type="term" value="F:fructose-6-phosphate binding"/>
    <property type="evidence" value="ECO:0007669"/>
    <property type="project" value="TreeGrafter"/>
</dbReference>
<evidence type="ECO:0000256" key="4">
    <source>
        <dbReference type="ARBA" id="ARBA00022490"/>
    </source>
</evidence>
<dbReference type="InterPro" id="IPR000023">
    <property type="entry name" value="Phosphofructokinase_dom"/>
</dbReference>
<feature type="binding site" description="in other chain" evidence="14">
    <location>
        <begin position="214"/>
        <end position="216"/>
    </location>
    <ligand>
        <name>ADP</name>
        <dbReference type="ChEBI" id="CHEBI:456216"/>
        <note>allosteric activator; ligand shared between dimeric partners</note>
    </ligand>
</feature>
<dbReference type="PRINTS" id="PR00476">
    <property type="entry name" value="PHFRCTKINASE"/>
</dbReference>
<name>A0A7V4DX83_DICTH</name>
<dbReference type="PIRSF" id="PIRSF000532">
    <property type="entry name" value="ATP_PFK_prok"/>
    <property type="match status" value="1"/>
</dbReference>
<dbReference type="NCBIfam" id="TIGR02482">
    <property type="entry name" value="PFKA_ATP"/>
    <property type="match status" value="1"/>
</dbReference>
<comment type="function">
    <text evidence="14">Catalyzes the phosphorylation of D-fructose 6-phosphate to fructose 1,6-bisphosphate by ATP, the first committing step of glycolysis.</text>
</comment>
<dbReference type="PANTHER" id="PTHR13697">
    <property type="entry name" value="PHOSPHOFRUCTOKINASE"/>
    <property type="match status" value="1"/>
</dbReference>
<evidence type="ECO:0000256" key="9">
    <source>
        <dbReference type="ARBA" id="ARBA00022777"/>
    </source>
</evidence>
<dbReference type="GO" id="GO:0061621">
    <property type="term" value="P:canonical glycolysis"/>
    <property type="evidence" value="ECO:0007669"/>
    <property type="project" value="TreeGrafter"/>
</dbReference>
<feature type="binding site" description="in other chain" evidence="14">
    <location>
        <begin position="170"/>
        <end position="172"/>
    </location>
    <ligand>
        <name>substrate</name>
        <note>ligand shared between dimeric partners</note>
    </ligand>
</feature>
<evidence type="ECO:0000256" key="3">
    <source>
        <dbReference type="ARBA" id="ARBA00004679"/>
    </source>
</evidence>
<evidence type="ECO:0000256" key="10">
    <source>
        <dbReference type="ARBA" id="ARBA00022840"/>
    </source>
</evidence>
<evidence type="ECO:0000313" key="16">
    <source>
        <dbReference type="EMBL" id="HGK23495.1"/>
    </source>
</evidence>
<dbReference type="InterPro" id="IPR015912">
    <property type="entry name" value="Phosphofructokinase_CS"/>
</dbReference>
<comment type="activity regulation">
    <text evidence="14">Allosterically activated by ADP and other diphosphonucleosides, and allosterically inhibited by phosphoenolpyruvate.</text>
</comment>
<feature type="binding site" evidence="14">
    <location>
        <position position="104"/>
    </location>
    <ligand>
        <name>Mg(2+)</name>
        <dbReference type="ChEBI" id="CHEBI:18420"/>
        <note>catalytic</note>
    </ligand>
</feature>
<dbReference type="InterPro" id="IPR022953">
    <property type="entry name" value="ATP_PFK"/>
</dbReference>
<dbReference type="GO" id="GO:0042802">
    <property type="term" value="F:identical protein binding"/>
    <property type="evidence" value="ECO:0007669"/>
    <property type="project" value="TreeGrafter"/>
</dbReference>
<comment type="similarity">
    <text evidence="14">Belongs to the phosphofructokinase type A (PFKA) family. ATP-dependent PFK group I subfamily. Prokaryotic clade 'B1' sub-subfamily.</text>
</comment>
<protein>
    <recommendedName>
        <fullName evidence="14">ATP-dependent 6-phosphofructokinase</fullName>
        <shortName evidence="14">ATP-PFK</shortName>
        <shortName evidence="14">Phosphofructokinase</shortName>
        <ecNumber evidence="14">2.7.1.11</ecNumber>
    </recommendedName>
    <alternativeName>
        <fullName evidence="14">Phosphohexokinase</fullName>
    </alternativeName>
</protein>
<keyword evidence="6 14" id="KW-0808">Transferase</keyword>
<dbReference type="GO" id="GO:0006002">
    <property type="term" value="P:fructose 6-phosphate metabolic process"/>
    <property type="evidence" value="ECO:0007669"/>
    <property type="project" value="UniProtKB-UniRule"/>
</dbReference>
<feature type="binding site" evidence="14">
    <location>
        <begin position="22"/>
        <end position="26"/>
    </location>
    <ligand>
        <name>ADP</name>
        <dbReference type="ChEBI" id="CHEBI:456216"/>
        <note>allosteric activator; ligand shared between dimeric partners</note>
    </ligand>
</feature>
<evidence type="ECO:0000256" key="11">
    <source>
        <dbReference type="ARBA" id="ARBA00022842"/>
    </source>
</evidence>
<dbReference type="EMBL" id="DTDV01000007">
    <property type="protein sequence ID" value="HGK23495.1"/>
    <property type="molecule type" value="Genomic_DNA"/>
</dbReference>
<comment type="catalytic activity">
    <reaction evidence="13 14">
        <text>beta-D-fructose 6-phosphate + ATP = beta-D-fructose 1,6-bisphosphate + ADP + H(+)</text>
        <dbReference type="Rhea" id="RHEA:16109"/>
        <dbReference type="ChEBI" id="CHEBI:15378"/>
        <dbReference type="ChEBI" id="CHEBI:30616"/>
        <dbReference type="ChEBI" id="CHEBI:32966"/>
        <dbReference type="ChEBI" id="CHEBI:57634"/>
        <dbReference type="ChEBI" id="CHEBI:456216"/>
        <dbReference type="EC" id="2.7.1.11"/>
    </reaction>
</comment>
<comment type="pathway">
    <text evidence="3 14">Carbohydrate degradation; glycolysis; D-glyceraldehyde 3-phosphate and glycerone phosphate from D-glucose: step 3/4.</text>
</comment>
<comment type="caution">
    <text evidence="14">Lacks conserved residue(s) required for the propagation of feature annotation.</text>
</comment>
<comment type="subunit">
    <text evidence="14">Homotetramer.</text>
</comment>
<dbReference type="Gene3D" id="3.40.50.460">
    <property type="entry name" value="Phosphofructokinase domain"/>
    <property type="match status" value="1"/>
</dbReference>
<comment type="caution">
    <text evidence="16">The sequence shown here is derived from an EMBL/GenBank/DDBJ whole genome shotgun (WGS) entry which is preliminary data.</text>
</comment>
<dbReference type="UniPathway" id="UPA00109">
    <property type="reaction ID" value="UER00182"/>
</dbReference>
<dbReference type="GO" id="GO:0016208">
    <property type="term" value="F:AMP binding"/>
    <property type="evidence" value="ECO:0007669"/>
    <property type="project" value="TreeGrafter"/>
</dbReference>
<proteinExistence type="inferred from homology"/>
<dbReference type="GO" id="GO:0030388">
    <property type="term" value="P:fructose 1,6-bisphosphate metabolic process"/>
    <property type="evidence" value="ECO:0007669"/>
    <property type="project" value="TreeGrafter"/>
</dbReference>
<evidence type="ECO:0000256" key="14">
    <source>
        <dbReference type="HAMAP-Rule" id="MF_00339"/>
    </source>
</evidence>
<dbReference type="EC" id="2.7.1.11" evidence="14"/>
<dbReference type="FunFam" id="3.40.50.450:FF:000001">
    <property type="entry name" value="ATP-dependent 6-phosphofructokinase"/>
    <property type="match status" value="1"/>
</dbReference>
<keyword evidence="11 14" id="KW-0460">Magnesium</keyword>
<feature type="domain" description="Phosphofructokinase" evidence="15">
    <location>
        <begin position="4"/>
        <end position="274"/>
    </location>
</feature>
<dbReference type="SUPFAM" id="SSF53784">
    <property type="entry name" value="Phosphofructokinase"/>
    <property type="match status" value="1"/>
</dbReference>
<keyword evidence="10 14" id="KW-0067">ATP-binding</keyword>
<dbReference type="PANTHER" id="PTHR13697:SF4">
    <property type="entry name" value="ATP-DEPENDENT 6-PHOSPHOFRUCTOKINASE"/>
    <property type="match status" value="1"/>
</dbReference>
<feature type="binding site" evidence="14">
    <location>
        <begin position="73"/>
        <end position="74"/>
    </location>
    <ligand>
        <name>ATP</name>
        <dbReference type="ChEBI" id="CHEBI:30616"/>
    </ligand>
</feature>
<feature type="binding site" evidence="14">
    <location>
        <begin position="103"/>
        <end position="106"/>
    </location>
    <ligand>
        <name>ATP</name>
        <dbReference type="ChEBI" id="CHEBI:30616"/>
    </ligand>
</feature>